<gene>
    <name evidence="1" type="ORF">LCGC14_1835930</name>
</gene>
<sequence>MKQITEIMDLPFKTVQTKLLRTRKKLGLTGVDHEHEHPH</sequence>
<dbReference type="AlphaFoldDB" id="A0A0F9H2W2"/>
<dbReference type="EMBL" id="LAZR01018201">
    <property type="protein sequence ID" value="KKL97301.1"/>
    <property type="molecule type" value="Genomic_DNA"/>
</dbReference>
<reference evidence="1" key="1">
    <citation type="journal article" date="2015" name="Nature">
        <title>Complex archaea that bridge the gap between prokaryotes and eukaryotes.</title>
        <authorList>
            <person name="Spang A."/>
            <person name="Saw J.H."/>
            <person name="Jorgensen S.L."/>
            <person name="Zaremba-Niedzwiedzka K."/>
            <person name="Martijn J."/>
            <person name="Lind A.E."/>
            <person name="van Eijk R."/>
            <person name="Schleper C."/>
            <person name="Guy L."/>
            <person name="Ettema T.J."/>
        </authorList>
    </citation>
    <scope>NUCLEOTIDE SEQUENCE</scope>
</reference>
<feature type="non-terminal residue" evidence="1">
    <location>
        <position position="39"/>
    </location>
</feature>
<protein>
    <submittedName>
        <fullName evidence="1">Uncharacterized protein</fullName>
    </submittedName>
</protein>
<comment type="caution">
    <text evidence="1">The sequence shown here is derived from an EMBL/GenBank/DDBJ whole genome shotgun (WGS) entry which is preliminary data.</text>
</comment>
<evidence type="ECO:0000313" key="1">
    <source>
        <dbReference type="EMBL" id="KKL97301.1"/>
    </source>
</evidence>
<name>A0A0F9H2W2_9ZZZZ</name>
<accession>A0A0F9H2W2</accession>
<organism evidence="1">
    <name type="scientific">marine sediment metagenome</name>
    <dbReference type="NCBI Taxonomy" id="412755"/>
    <lineage>
        <taxon>unclassified sequences</taxon>
        <taxon>metagenomes</taxon>
        <taxon>ecological metagenomes</taxon>
    </lineage>
</organism>
<proteinExistence type="predicted"/>